<comment type="similarity">
    <text evidence="2 12 13">Belongs to the TonB-dependent receptor family.</text>
</comment>
<dbReference type="RefSeq" id="WP_104302338.1">
    <property type="nucleotide sequence ID" value="NZ_PSNX01000007.1"/>
</dbReference>
<dbReference type="InterPro" id="IPR012910">
    <property type="entry name" value="Plug_dom"/>
</dbReference>
<dbReference type="Gene3D" id="2.170.130.10">
    <property type="entry name" value="TonB-dependent receptor, plug domain"/>
    <property type="match status" value="1"/>
</dbReference>
<keyword evidence="18" id="KW-1185">Reference proteome</keyword>
<evidence type="ECO:0000259" key="16">
    <source>
        <dbReference type="Pfam" id="PF07715"/>
    </source>
</evidence>
<feature type="domain" description="TonB-dependent receptor-like beta-barrel" evidence="15">
    <location>
        <begin position="223"/>
        <end position="587"/>
    </location>
</feature>
<dbReference type="SUPFAM" id="SSF56935">
    <property type="entry name" value="Porins"/>
    <property type="match status" value="1"/>
</dbReference>
<dbReference type="InterPro" id="IPR036942">
    <property type="entry name" value="Beta-barrel_TonB_sf"/>
</dbReference>
<comment type="caution">
    <text evidence="17">The sequence shown here is derived from an EMBL/GenBank/DDBJ whole genome shotgun (WGS) entry which is preliminary data.</text>
</comment>
<dbReference type="GO" id="GO:0015889">
    <property type="term" value="P:cobalamin transport"/>
    <property type="evidence" value="ECO:0007669"/>
    <property type="project" value="TreeGrafter"/>
</dbReference>
<dbReference type="GO" id="GO:0009279">
    <property type="term" value="C:cell outer membrane"/>
    <property type="evidence" value="ECO:0007669"/>
    <property type="project" value="UniProtKB-SubCell"/>
</dbReference>
<keyword evidence="11 12" id="KW-0998">Cell outer membrane</keyword>
<dbReference type="OrthoDB" id="183532at2"/>
<proteinExistence type="inferred from homology"/>
<dbReference type="AlphaFoldDB" id="A0A2S5SUM7"/>
<evidence type="ECO:0000256" key="10">
    <source>
        <dbReference type="ARBA" id="ARBA00023170"/>
    </source>
</evidence>
<evidence type="ECO:0000256" key="9">
    <source>
        <dbReference type="ARBA" id="ARBA00023136"/>
    </source>
</evidence>
<feature type="chain" id="PRO_5015708498" evidence="14">
    <location>
        <begin position="21"/>
        <end position="614"/>
    </location>
</feature>
<name>A0A2S5SUM7_9BURK</name>
<evidence type="ECO:0000256" key="6">
    <source>
        <dbReference type="ARBA" id="ARBA00022729"/>
    </source>
</evidence>
<sequence>MTFSLSARRAARWMPAPVCAALLPCAAAAQTLLAQAPSLDTVVITATRVEQTLNEVVSDVSVVERNTIERSGATTVADLLSRTPGVEFSRNGGPAGNTSLFLRGGENRFTAVFIDGVRVDSQATGGANWNALPASQIERIEILRGPAAAIYGSDAISGVVQIFTRKGEGPFTPSIGVGLGSHQTRRADVGFHGTAGRLDYALSVAHETSEGFDARPGVGFPDRDGYRSTSASARLGWALNDAHRLEATALTNDQNSQYDGFASTADDRAQNDVQTLGLTWSARWTDSYRMRLSANRGRDQYETTPSPYFTDTRVQSYLWHHELQLGAHRLTAALERREDRLDNSGPPPIDASRSQNGVALGYHWSDRVHTVQLNVRHDDDSEFGGKTTGGAAYAFAFTPQWRVTASAGTAFRAPTLYQRFSQYGVADLKPESSRSAELGLRYARDDRQFGLVVFRNEVKDLINFGAAGPCASTFGCYENAGEAVFKGVTLSASQSLGAANLWGSVDFQKPTNADTGNLLARRARRHAQFGADATVGDWTVGGHLKLVGERFDNAANTVRLGGYGVVGAHVSRRIGPDWTVLARVDNLGDKDYQVANTYATGGLNAFVGVRWSPR</sequence>
<dbReference type="InterPro" id="IPR000531">
    <property type="entry name" value="Beta-barrel_TonB"/>
</dbReference>
<evidence type="ECO:0000256" key="14">
    <source>
        <dbReference type="SAM" id="SignalP"/>
    </source>
</evidence>
<keyword evidence="4 12" id="KW-1134">Transmembrane beta strand</keyword>
<dbReference type="Proteomes" id="UP000238605">
    <property type="component" value="Unassembled WGS sequence"/>
</dbReference>
<comment type="subcellular location">
    <subcellularLocation>
        <location evidence="1 12">Cell outer membrane</location>
        <topology evidence="1 12">Multi-pass membrane protein</topology>
    </subcellularLocation>
</comment>
<evidence type="ECO:0000256" key="3">
    <source>
        <dbReference type="ARBA" id="ARBA00022448"/>
    </source>
</evidence>
<dbReference type="Pfam" id="PF00593">
    <property type="entry name" value="TonB_dep_Rec_b-barrel"/>
    <property type="match status" value="1"/>
</dbReference>
<keyword evidence="7" id="KW-0406">Ion transport</keyword>
<evidence type="ECO:0000256" key="1">
    <source>
        <dbReference type="ARBA" id="ARBA00004571"/>
    </source>
</evidence>
<dbReference type="Pfam" id="PF07715">
    <property type="entry name" value="Plug"/>
    <property type="match status" value="1"/>
</dbReference>
<evidence type="ECO:0000256" key="11">
    <source>
        <dbReference type="ARBA" id="ARBA00023237"/>
    </source>
</evidence>
<reference evidence="17 18" key="1">
    <citation type="submission" date="2018-02" db="EMBL/GenBank/DDBJ databases">
        <title>Reclassifiation of [Polyangium] brachysporum DSM 7029 as Guopingzhaonella breviflexa gen. nov., sp. nov., a member of the family Comamonadaceae.</title>
        <authorList>
            <person name="Tang B."/>
        </authorList>
    </citation>
    <scope>NUCLEOTIDE SEQUENCE [LARGE SCALE GENOMIC DNA]</scope>
    <source>
        <strain evidence="17 18">BCRC 80649</strain>
    </source>
</reference>
<keyword evidence="5 12" id="KW-0812">Transmembrane</keyword>
<evidence type="ECO:0000256" key="13">
    <source>
        <dbReference type="RuleBase" id="RU003357"/>
    </source>
</evidence>
<gene>
    <name evidence="17" type="ORF">C1704_08740</name>
</gene>
<evidence type="ECO:0000313" key="17">
    <source>
        <dbReference type="EMBL" id="PPE66394.1"/>
    </source>
</evidence>
<dbReference type="Gene3D" id="2.40.170.20">
    <property type="entry name" value="TonB-dependent receptor, beta-barrel domain"/>
    <property type="match status" value="1"/>
</dbReference>
<keyword evidence="10 17" id="KW-0675">Receptor</keyword>
<keyword evidence="8 13" id="KW-0798">TonB box</keyword>
<dbReference type="EMBL" id="PSNX01000007">
    <property type="protein sequence ID" value="PPE66394.1"/>
    <property type="molecule type" value="Genomic_DNA"/>
</dbReference>
<accession>A0A2S5SUM7</accession>
<dbReference type="PANTHER" id="PTHR30069">
    <property type="entry name" value="TONB-DEPENDENT OUTER MEMBRANE RECEPTOR"/>
    <property type="match status" value="1"/>
</dbReference>
<evidence type="ECO:0000256" key="2">
    <source>
        <dbReference type="ARBA" id="ARBA00009810"/>
    </source>
</evidence>
<protein>
    <submittedName>
        <fullName evidence="17">TonB-dependent receptor</fullName>
    </submittedName>
</protein>
<evidence type="ECO:0000259" key="15">
    <source>
        <dbReference type="Pfam" id="PF00593"/>
    </source>
</evidence>
<keyword evidence="6 14" id="KW-0732">Signal</keyword>
<dbReference type="InterPro" id="IPR037066">
    <property type="entry name" value="Plug_dom_sf"/>
</dbReference>
<evidence type="ECO:0000256" key="5">
    <source>
        <dbReference type="ARBA" id="ARBA00022692"/>
    </source>
</evidence>
<dbReference type="PANTHER" id="PTHR30069:SF53">
    <property type="entry name" value="COLICIN I RECEPTOR-RELATED"/>
    <property type="match status" value="1"/>
</dbReference>
<keyword evidence="3 12" id="KW-0813">Transport</keyword>
<evidence type="ECO:0000256" key="12">
    <source>
        <dbReference type="PROSITE-ProRule" id="PRU01360"/>
    </source>
</evidence>
<keyword evidence="9 12" id="KW-0472">Membrane</keyword>
<dbReference type="InterPro" id="IPR039426">
    <property type="entry name" value="TonB-dep_rcpt-like"/>
</dbReference>
<dbReference type="GO" id="GO:0006811">
    <property type="term" value="P:monoatomic ion transport"/>
    <property type="evidence" value="ECO:0007669"/>
    <property type="project" value="UniProtKB-KW"/>
</dbReference>
<dbReference type="CDD" id="cd01347">
    <property type="entry name" value="ligand_gated_channel"/>
    <property type="match status" value="1"/>
</dbReference>
<feature type="domain" description="TonB-dependent receptor plug" evidence="16">
    <location>
        <begin position="54"/>
        <end position="159"/>
    </location>
</feature>
<evidence type="ECO:0000256" key="4">
    <source>
        <dbReference type="ARBA" id="ARBA00022452"/>
    </source>
</evidence>
<feature type="signal peptide" evidence="14">
    <location>
        <begin position="1"/>
        <end position="20"/>
    </location>
</feature>
<dbReference type="PROSITE" id="PS52016">
    <property type="entry name" value="TONB_DEPENDENT_REC_3"/>
    <property type="match status" value="1"/>
</dbReference>
<evidence type="ECO:0000256" key="7">
    <source>
        <dbReference type="ARBA" id="ARBA00023065"/>
    </source>
</evidence>
<organism evidence="17 18">
    <name type="scientific">Caldimonas caldifontis</name>
    <dbReference type="NCBI Taxonomy" id="1452508"/>
    <lineage>
        <taxon>Bacteria</taxon>
        <taxon>Pseudomonadati</taxon>
        <taxon>Pseudomonadota</taxon>
        <taxon>Betaproteobacteria</taxon>
        <taxon>Burkholderiales</taxon>
        <taxon>Sphaerotilaceae</taxon>
        <taxon>Caldimonas</taxon>
    </lineage>
</organism>
<evidence type="ECO:0000256" key="8">
    <source>
        <dbReference type="ARBA" id="ARBA00023077"/>
    </source>
</evidence>
<evidence type="ECO:0000313" key="18">
    <source>
        <dbReference type="Proteomes" id="UP000238605"/>
    </source>
</evidence>